<evidence type="ECO:0000256" key="1">
    <source>
        <dbReference type="ARBA" id="ARBA00022737"/>
    </source>
</evidence>
<protein>
    <recommendedName>
        <fullName evidence="3">PROP1-like PPR domain-containing protein</fullName>
    </recommendedName>
</protein>
<evidence type="ECO:0000313" key="4">
    <source>
        <dbReference type="EMBL" id="KAE8125632.1"/>
    </source>
</evidence>
<dbReference type="Pfam" id="PF17177">
    <property type="entry name" value="PPR_long"/>
    <property type="match status" value="1"/>
</dbReference>
<dbReference type="OrthoDB" id="767661at2759"/>
<dbReference type="PROSITE" id="PS51375">
    <property type="entry name" value="PPR"/>
    <property type="match status" value="2"/>
</dbReference>
<dbReference type="Gene3D" id="1.25.40.10">
    <property type="entry name" value="Tetratricopeptide repeat domain"/>
    <property type="match status" value="2"/>
</dbReference>
<feature type="repeat" description="PPR" evidence="2">
    <location>
        <begin position="501"/>
        <end position="535"/>
    </location>
</feature>
<reference evidence="4 5" key="1">
    <citation type="submission" date="2019-06" db="EMBL/GenBank/DDBJ databases">
        <title>A chromosomal-level reference genome of Carpinus fangiana (Coryloideae, Betulaceae).</title>
        <authorList>
            <person name="Yang X."/>
            <person name="Wang Z."/>
            <person name="Zhang L."/>
            <person name="Hao G."/>
            <person name="Liu J."/>
            <person name="Yang Y."/>
        </authorList>
    </citation>
    <scope>NUCLEOTIDE SEQUENCE [LARGE SCALE GENOMIC DNA]</scope>
    <source>
        <strain evidence="4">Cfa_2016G</strain>
        <tissue evidence="4">Leaf</tissue>
    </source>
</reference>
<dbReference type="InterPro" id="IPR011990">
    <property type="entry name" value="TPR-like_helical_dom_sf"/>
</dbReference>
<dbReference type="Proteomes" id="UP000327013">
    <property type="component" value="Chromosome 8"/>
</dbReference>
<dbReference type="PANTHER" id="PTHR47262:SF1">
    <property type="entry name" value="OS02G0132600 PROTEIN"/>
    <property type="match status" value="1"/>
</dbReference>
<dbReference type="InterPro" id="IPR002885">
    <property type="entry name" value="PPR_rpt"/>
</dbReference>
<accession>A0A5N6RTN0</accession>
<name>A0A5N6RTN0_9ROSI</name>
<feature type="domain" description="PROP1-like PPR" evidence="3">
    <location>
        <begin position="398"/>
        <end position="563"/>
    </location>
</feature>
<dbReference type="InterPro" id="IPR033443">
    <property type="entry name" value="PROP1-like_PPR_dom"/>
</dbReference>
<dbReference type="PANTHER" id="PTHR47262">
    <property type="entry name" value="OS02G0132600 PROTEIN"/>
    <property type="match status" value="1"/>
</dbReference>
<keyword evidence="1" id="KW-0677">Repeat</keyword>
<dbReference type="EMBL" id="CM017328">
    <property type="protein sequence ID" value="KAE8125632.1"/>
    <property type="molecule type" value="Genomic_DNA"/>
</dbReference>
<dbReference type="Pfam" id="PF01535">
    <property type="entry name" value="PPR"/>
    <property type="match status" value="2"/>
</dbReference>
<dbReference type="NCBIfam" id="TIGR00756">
    <property type="entry name" value="PPR"/>
    <property type="match status" value="2"/>
</dbReference>
<sequence>MPASKAKTLSSLFRSAIKSKTSSSSPLHSPAGNAALEHIVPSLDTSSPTASISSISKSSVLPTLRLEAASDSEESTKQLSKEISSILCGGASIRSSGTDDKKSLKEVLNIPWFSSLSHNNISVNRKEVARERKQKWIFKSTQVNRFNRLITMCGQKLGTETAVQVFDRLGRETGPKEYNALIGLYIERARTSNDEDIALDQIHKAFRIFESMRERGFKLEEETYGPLLMYLIDMGMAEEFHFFCVVIGKENPSSLSRLGYYEMLLWLGVNNEEKICELCNYIAVDDGGEKSNLRENYLLALCESDRKKELLQVLEIVDITKLSPPNFVANIFKSLGRLLLESFAEKFLFAFKTCDCEAENISNFIFSYVVSIPNLAVEDVISKFKDFHVKLEVTPSSSSYKELITYCCYSLKVHAALDVVDEMCEVGMTLSIEVLDSILHASEESYDFNLVHRIYSVICHHGLKPTNETFRSMISLCVKMKDFDGAYGMLKDLEKMDLRPTSSMYNAIMAGYFREKNTYGVLMVLKQMKLADVKPDSQTFSYLISNCDREEDIIKYYEELQRFGVQATKQIFMALINAYATCGQFEKAKQVVSDKGIPVKYLNEIKSVLVSALASHGQMSDALDIYEEVKQAGYSLVPKAVIHLIEHLQSDGELSRLLQLFKELKDLDYWVEGCCRIILYCVRYKHLSYAVDLLKQLKDKFCDDELAIEVLFDEVFSLIGESESAHLQIGLDLLRVIKDEFCLPPSRKCLDFLLSACVNAKDLHRSRLVWKEYHAAGLPYNVLSFLRMYQALLASGDHKSAKIMLNKIPKDDPHVLSVIKAFQRNYIVSNSADGKKRKKKKKEMEG</sequence>
<proteinExistence type="predicted"/>
<gene>
    <name evidence="4" type="ORF">FH972_020414</name>
</gene>
<feature type="repeat" description="PPR" evidence="2">
    <location>
        <begin position="466"/>
        <end position="500"/>
    </location>
</feature>
<evidence type="ECO:0000259" key="3">
    <source>
        <dbReference type="Pfam" id="PF17177"/>
    </source>
</evidence>
<keyword evidence="5" id="KW-1185">Reference proteome</keyword>
<organism evidence="4 5">
    <name type="scientific">Carpinus fangiana</name>
    <dbReference type="NCBI Taxonomy" id="176857"/>
    <lineage>
        <taxon>Eukaryota</taxon>
        <taxon>Viridiplantae</taxon>
        <taxon>Streptophyta</taxon>
        <taxon>Embryophyta</taxon>
        <taxon>Tracheophyta</taxon>
        <taxon>Spermatophyta</taxon>
        <taxon>Magnoliopsida</taxon>
        <taxon>eudicotyledons</taxon>
        <taxon>Gunneridae</taxon>
        <taxon>Pentapetalae</taxon>
        <taxon>rosids</taxon>
        <taxon>fabids</taxon>
        <taxon>Fagales</taxon>
        <taxon>Betulaceae</taxon>
        <taxon>Carpinus</taxon>
    </lineage>
</organism>
<dbReference type="AlphaFoldDB" id="A0A5N6RTN0"/>
<evidence type="ECO:0000256" key="2">
    <source>
        <dbReference type="PROSITE-ProRule" id="PRU00708"/>
    </source>
</evidence>
<evidence type="ECO:0000313" key="5">
    <source>
        <dbReference type="Proteomes" id="UP000327013"/>
    </source>
</evidence>